<dbReference type="AlphaFoldDB" id="A0A7J9L9P9"/>
<reference evidence="1 2" key="1">
    <citation type="journal article" date="2019" name="Genome Biol. Evol.">
        <title>Insights into the evolution of the New World diploid cottons (Gossypium, subgenus Houzingenia) based on genome sequencing.</title>
        <authorList>
            <person name="Grover C.E."/>
            <person name="Arick M.A. 2nd"/>
            <person name="Thrash A."/>
            <person name="Conover J.L."/>
            <person name="Sanders W.S."/>
            <person name="Peterson D.G."/>
            <person name="Frelichowski J.E."/>
            <person name="Scheffler J.A."/>
            <person name="Scheffler B.E."/>
            <person name="Wendel J.F."/>
        </authorList>
    </citation>
    <scope>NUCLEOTIDE SEQUENCE [LARGE SCALE GENOMIC DNA]</scope>
    <source>
        <strain evidence="1">1</strain>
        <tissue evidence="1">Leaf</tissue>
    </source>
</reference>
<sequence length="59" mass="6967">MLLHQEIYKLRTDGRRILAYQIGSIQNDRDEGSLQLLKKIAKMEIKDFPSHIVEEIRNT</sequence>
<accession>A0A7J9L9P9</accession>
<evidence type="ECO:0000313" key="1">
    <source>
        <dbReference type="EMBL" id="MBA0855438.1"/>
    </source>
</evidence>
<gene>
    <name evidence="1" type="ORF">Goshw_013877</name>
</gene>
<organism evidence="1 2">
    <name type="scientific">Gossypium schwendimanii</name>
    <name type="common">Cotton</name>
    <dbReference type="NCBI Taxonomy" id="34291"/>
    <lineage>
        <taxon>Eukaryota</taxon>
        <taxon>Viridiplantae</taxon>
        <taxon>Streptophyta</taxon>
        <taxon>Embryophyta</taxon>
        <taxon>Tracheophyta</taxon>
        <taxon>Spermatophyta</taxon>
        <taxon>Magnoliopsida</taxon>
        <taxon>eudicotyledons</taxon>
        <taxon>Gunneridae</taxon>
        <taxon>Pentapetalae</taxon>
        <taxon>rosids</taxon>
        <taxon>malvids</taxon>
        <taxon>Malvales</taxon>
        <taxon>Malvaceae</taxon>
        <taxon>Malvoideae</taxon>
        <taxon>Gossypium</taxon>
    </lineage>
</organism>
<dbReference type="EMBL" id="JABFAF010000005">
    <property type="protein sequence ID" value="MBA0855438.1"/>
    <property type="molecule type" value="Genomic_DNA"/>
</dbReference>
<dbReference type="Proteomes" id="UP000593576">
    <property type="component" value="Unassembled WGS sequence"/>
</dbReference>
<evidence type="ECO:0000313" key="2">
    <source>
        <dbReference type="Proteomes" id="UP000593576"/>
    </source>
</evidence>
<comment type="caution">
    <text evidence="1">The sequence shown here is derived from an EMBL/GenBank/DDBJ whole genome shotgun (WGS) entry which is preliminary data.</text>
</comment>
<keyword evidence="2" id="KW-1185">Reference proteome</keyword>
<name>A0A7J9L9P9_GOSSC</name>
<proteinExistence type="predicted"/>
<protein>
    <submittedName>
        <fullName evidence="1">Uncharacterized protein</fullName>
    </submittedName>
</protein>